<gene>
    <name evidence="9" type="ORF">H6F41_05195</name>
</gene>
<sequence>MKFLAQAKAVIHNSWWIDNLIVGLLYFWVSNWVLQLPQSQLGSPVWPPAGITVGALLARGRSRWVGIFVGAALNGFLITKSSFLPSIIYGIIPTLGALLSTTLILRFNQTSYFLGDVKHFVTFALAVTFGGTLLQALLGTLNVTVAGLVPFANYWDVTWSWWVGDAIGALVFAPLTLVWWSPKTSTQFNRFRLQELFFTVTSLAAISYLALAQNQPIEYLLLPPLLWSAFRFGARITTLLVTVTAMTASISTAYKVGIFYKISQDSNSLLLLQLFMGVISITAIAILALVAENRRAAIKLHEQVVLKDHAYTELDQINKRLEDIIGERTSELVAANREINFLNQQLTVDNMRMSSELAVTRRLQEMILPKTKELNSIEALDIVGFMEPADEVGGDYYDVLQQNGHIKIGIGDVTGHGLESGVIMIMVQTAIRALLINGETDPIKFLSTINQTIYDNLQRMNCDKNLSLILMDYHDHVLRLSGQHESVIVVRADGEVEIIDTDELGFPIGLTDEISNFIFEVKINLNLGDVVLLYTDGITEAENAQKQRYSFERLVDLISQHHLEPVEQIRETVINDVRNFIGNSKVYDDITFVVIKRKL</sequence>
<dbReference type="Gene3D" id="3.60.40.10">
    <property type="entry name" value="PPM-type phosphatase domain"/>
    <property type="match status" value="1"/>
</dbReference>
<accession>A0ABR7ZUV6</accession>
<keyword evidence="4" id="KW-0378">Hydrolase</keyword>
<evidence type="ECO:0000256" key="2">
    <source>
        <dbReference type="ARBA" id="ARBA00022475"/>
    </source>
</evidence>
<feature type="transmembrane region" description="Helical" evidence="7">
    <location>
        <begin position="87"/>
        <end position="108"/>
    </location>
</feature>
<dbReference type="PANTHER" id="PTHR43156:SF2">
    <property type="entry name" value="STAGE II SPORULATION PROTEIN E"/>
    <property type="match status" value="1"/>
</dbReference>
<comment type="caution">
    <text evidence="9">The sequence shown here is derived from an EMBL/GenBank/DDBJ whole genome shotgun (WGS) entry which is preliminary data.</text>
</comment>
<feature type="transmembrane region" description="Helical" evidence="7">
    <location>
        <begin position="193"/>
        <end position="212"/>
    </location>
</feature>
<dbReference type="SMART" id="SM00331">
    <property type="entry name" value="PP2C_SIG"/>
    <property type="match status" value="1"/>
</dbReference>
<dbReference type="InterPro" id="IPR001932">
    <property type="entry name" value="PPM-type_phosphatase-like_dom"/>
</dbReference>
<comment type="subcellular location">
    <subcellularLocation>
        <location evidence="1">Cell membrane</location>
        <topology evidence="1">Multi-pass membrane protein</topology>
    </subcellularLocation>
</comment>
<keyword evidence="5 7" id="KW-1133">Transmembrane helix</keyword>
<evidence type="ECO:0000259" key="8">
    <source>
        <dbReference type="SMART" id="SM00331"/>
    </source>
</evidence>
<evidence type="ECO:0000256" key="4">
    <source>
        <dbReference type="ARBA" id="ARBA00022801"/>
    </source>
</evidence>
<evidence type="ECO:0000256" key="1">
    <source>
        <dbReference type="ARBA" id="ARBA00004651"/>
    </source>
</evidence>
<feature type="transmembrane region" description="Helical" evidence="7">
    <location>
        <begin position="120"/>
        <end position="139"/>
    </location>
</feature>
<evidence type="ECO:0000256" key="7">
    <source>
        <dbReference type="SAM" id="Phobius"/>
    </source>
</evidence>
<keyword evidence="2" id="KW-1003">Cell membrane</keyword>
<reference evidence="9 10" key="1">
    <citation type="journal article" date="2020" name="ISME J.">
        <title>Comparative genomics reveals insights into cyanobacterial evolution and habitat adaptation.</title>
        <authorList>
            <person name="Chen M.Y."/>
            <person name="Teng W.K."/>
            <person name="Zhao L."/>
            <person name="Hu C.X."/>
            <person name="Zhou Y.K."/>
            <person name="Han B.P."/>
            <person name="Song L.R."/>
            <person name="Shu W.S."/>
        </authorList>
    </citation>
    <scope>NUCLEOTIDE SEQUENCE [LARGE SCALE GENOMIC DNA]</scope>
    <source>
        <strain evidence="9 10">FACHB-723</strain>
    </source>
</reference>
<evidence type="ECO:0000313" key="9">
    <source>
        <dbReference type="EMBL" id="MBD2187540.1"/>
    </source>
</evidence>
<evidence type="ECO:0000256" key="6">
    <source>
        <dbReference type="ARBA" id="ARBA00023136"/>
    </source>
</evidence>
<keyword evidence="3 7" id="KW-0812">Transmembrane</keyword>
<feature type="transmembrane region" description="Helical" evidence="7">
    <location>
        <begin position="15"/>
        <end position="34"/>
    </location>
</feature>
<dbReference type="Pfam" id="PF05231">
    <property type="entry name" value="MASE1"/>
    <property type="match status" value="1"/>
</dbReference>
<dbReference type="InterPro" id="IPR007895">
    <property type="entry name" value="MASE1"/>
</dbReference>
<feature type="domain" description="PPM-type phosphatase" evidence="8">
    <location>
        <begin position="377"/>
        <end position="597"/>
    </location>
</feature>
<dbReference type="Pfam" id="PF07228">
    <property type="entry name" value="SpoIIE"/>
    <property type="match status" value="1"/>
</dbReference>
<dbReference type="PANTHER" id="PTHR43156">
    <property type="entry name" value="STAGE II SPORULATION PROTEIN E-RELATED"/>
    <property type="match status" value="1"/>
</dbReference>
<dbReference type="Proteomes" id="UP000642094">
    <property type="component" value="Unassembled WGS sequence"/>
</dbReference>
<dbReference type="SUPFAM" id="SSF81606">
    <property type="entry name" value="PP2C-like"/>
    <property type="match status" value="1"/>
</dbReference>
<feature type="transmembrane region" description="Helical" evidence="7">
    <location>
        <begin position="232"/>
        <end position="257"/>
    </location>
</feature>
<keyword evidence="10" id="KW-1185">Reference proteome</keyword>
<feature type="transmembrane region" description="Helical" evidence="7">
    <location>
        <begin position="269"/>
        <end position="291"/>
    </location>
</feature>
<dbReference type="EMBL" id="JACJQB010000006">
    <property type="protein sequence ID" value="MBD2187540.1"/>
    <property type="molecule type" value="Genomic_DNA"/>
</dbReference>
<evidence type="ECO:0000256" key="5">
    <source>
        <dbReference type="ARBA" id="ARBA00022989"/>
    </source>
</evidence>
<dbReference type="RefSeq" id="WP_190402419.1">
    <property type="nucleotide sequence ID" value="NZ_JACJQB010000006.1"/>
</dbReference>
<protein>
    <submittedName>
        <fullName evidence="9">SpoIIE family protein phosphatase</fullName>
    </submittedName>
</protein>
<evidence type="ECO:0000256" key="3">
    <source>
        <dbReference type="ARBA" id="ARBA00022692"/>
    </source>
</evidence>
<proteinExistence type="predicted"/>
<keyword evidence="6 7" id="KW-0472">Membrane</keyword>
<organism evidence="9 10">
    <name type="scientific">Pseudanabaena mucicola FACHB-723</name>
    <dbReference type="NCBI Taxonomy" id="2692860"/>
    <lineage>
        <taxon>Bacteria</taxon>
        <taxon>Bacillati</taxon>
        <taxon>Cyanobacteriota</taxon>
        <taxon>Cyanophyceae</taxon>
        <taxon>Pseudanabaenales</taxon>
        <taxon>Pseudanabaenaceae</taxon>
        <taxon>Pseudanabaena</taxon>
    </lineage>
</organism>
<feature type="transmembrane region" description="Helical" evidence="7">
    <location>
        <begin position="159"/>
        <end position="181"/>
    </location>
</feature>
<dbReference type="InterPro" id="IPR052016">
    <property type="entry name" value="Bact_Sigma-Reg"/>
</dbReference>
<name>A0ABR7ZUV6_9CYAN</name>
<evidence type="ECO:0000313" key="10">
    <source>
        <dbReference type="Proteomes" id="UP000642094"/>
    </source>
</evidence>
<dbReference type="InterPro" id="IPR036457">
    <property type="entry name" value="PPM-type-like_dom_sf"/>
</dbReference>